<sequence>MSSLETFLLRLALLTITRSLLRLQREITKVVNTSQRRSHLSVAVFISTALLGIALDQWSKIVALQNLDADSYVPIFGGLLHLTLVRNPGATLGAGGRFTPAVSIVAIIVSAIIAWAAVKTKSVLWALTLGVTLSGALGNIVDRVIYARTFLDGEVVDFINYGPFVGNVADVLLGVGVACFIIVSMMGVRSGIATVDRILFGNDAHTEAGSYSSAETGETAIPTQKVDTDLAESASSDIEIKTDTGSVKSASDDITTDIKQESHQSLPNHEEEPA</sequence>
<feature type="active site" evidence="9">
    <location>
        <position position="157"/>
    </location>
</feature>
<dbReference type="GO" id="GO:0005886">
    <property type="term" value="C:plasma membrane"/>
    <property type="evidence" value="ECO:0007669"/>
    <property type="project" value="UniProtKB-SubCell"/>
</dbReference>
<evidence type="ECO:0000256" key="1">
    <source>
        <dbReference type="ARBA" id="ARBA00006139"/>
    </source>
</evidence>
<gene>
    <name evidence="9" type="primary">lspA</name>
    <name evidence="12" type="ORF">EJ419_06100</name>
</gene>
<comment type="similarity">
    <text evidence="1 9 10">Belongs to the peptidase A8 family.</text>
</comment>
<dbReference type="AlphaFoldDB" id="A0A4R0QV49"/>
<dbReference type="PRINTS" id="PR00781">
    <property type="entry name" value="LIPOSIGPTASE"/>
</dbReference>
<feature type="transmembrane region" description="Helical" evidence="9">
    <location>
        <begin position="123"/>
        <end position="141"/>
    </location>
</feature>
<evidence type="ECO:0000256" key="10">
    <source>
        <dbReference type="RuleBase" id="RU004181"/>
    </source>
</evidence>
<keyword evidence="13" id="KW-1185">Reference proteome</keyword>
<evidence type="ECO:0000256" key="8">
    <source>
        <dbReference type="ARBA" id="ARBA00023136"/>
    </source>
</evidence>
<evidence type="ECO:0000256" key="6">
    <source>
        <dbReference type="ARBA" id="ARBA00022801"/>
    </source>
</evidence>
<dbReference type="Proteomes" id="UP000291289">
    <property type="component" value="Unassembled WGS sequence"/>
</dbReference>
<keyword evidence="7 9" id="KW-1133">Transmembrane helix</keyword>
<comment type="function">
    <text evidence="9">This protein specifically catalyzes the removal of signal peptides from prolipoproteins.</text>
</comment>
<evidence type="ECO:0000256" key="11">
    <source>
        <dbReference type="SAM" id="MobiDB-lite"/>
    </source>
</evidence>
<dbReference type="EMBL" id="RXLP01000023">
    <property type="protein sequence ID" value="TCD53997.1"/>
    <property type="molecule type" value="Genomic_DNA"/>
</dbReference>
<dbReference type="GO" id="GO:0006508">
    <property type="term" value="P:proteolysis"/>
    <property type="evidence" value="ECO:0007669"/>
    <property type="project" value="UniProtKB-KW"/>
</dbReference>
<name>A0A4R0QV49_9BIFI</name>
<protein>
    <recommendedName>
        <fullName evidence="9">Lipoprotein signal peptidase</fullName>
        <ecNumber evidence="9">3.4.23.36</ecNumber>
    </recommendedName>
    <alternativeName>
        <fullName evidence="9">Prolipoprotein signal peptidase</fullName>
    </alternativeName>
    <alternativeName>
        <fullName evidence="9">Signal peptidase II</fullName>
        <shortName evidence="9">SPase II</shortName>
    </alternativeName>
</protein>
<dbReference type="EC" id="3.4.23.36" evidence="9"/>
<reference evidence="12 13" key="1">
    <citation type="submission" date="2018-12" db="EMBL/GenBank/DDBJ databases">
        <title>Alloscrdovia theropitheci sp. nov: a novel taxon from the feces of the bleeding-herat monkey (Theropithecus geleda).</title>
        <authorList>
            <person name="Modesto M."/>
        </authorList>
    </citation>
    <scope>NUCLEOTIDE SEQUENCE [LARGE SCALE GENOMIC DNA]</scope>
    <source>
        <strain evidence="12 13">GLDI4/2</strain>
    </source>
</reference>
<dbReference type="Pfam" id="PF01252">
    <property type="entry name" value="Peptidase_A8"/>
    <property type="match status" value="1"/>
</dbReference>
<evidence type="ECO:0000256" key="3">
    <source>
        <dbReference type="ARBA" id="ARBA00022670"/>
    </source>
</evidence>
<keyword evidence="4 9" id="KW-0812">Transmembrane</keyword>
<dbReference type="OrthoDB" id="4308908at2"/>
<evidence type="ECO:0000256" key="7">
    <source>
        <dbReference type="ARBA" id="ARBA00022989"/>
    </source>
</evidence>
<dbReference type="GO" id="GO:0004190">
    <property type="term" value="F:aspartic-type endopeptidase activity"/>
    <property type="evidence" value="ECO:0007669"/>
    <property type="project" value="UniProtKB-UniRule"/>
</dbReference>
<feature type="compositionally biased region" description="Basic and acidic residues" evidence="11">
    <location>
        <begin position="256"/>
        <end position="274"/>
    </location>
</feature>
<comment type="subcellular location">
    <subcellularLocation>
        <location evidence="9">Cell membrane</location>
        <topology evidence="9">Multi-pass membrane protein</topology>
    </subcellularLocation>
</comment>
<dbReference type="UniPathway" id="UPA00665"/>
<feature type="compositionally biased region" description="Polar residues" evidence="11">
    <location>
        <begin position="243"/>
        <end position="253"/>
    </location>
</feature>
<accession>A0A4R0QV49</accession>
<keyword evidence="8 9" id="KW-0472">Membrane</keyword>
<comment type="caution">
    <text evidence="12">The sequence shown here is derived from an EMBL/GenBank/DDBJ whole genome shotgun (WGS) entry which is preliminary data.</text>
</comment>
<evidence type="ECO:0000256" key="9">
    <source>
        <dbReference type="HAMAP-Rule" id="MF_00161"/>
    </source>
</evidence>
<comment type="catalytic activity">
    <reaction evidence="9">
        <text>Release of signal peptides from bacterial membrane prolipoproteins. Hydrolyzes -Xaa-Yaa-Zaa-|-(S,diacylglyceryl)Cys-, in which Xaa is hydrophobic (preferably Leu), and Yaa (Ala or Ser) and Zaa (Gly or Ala) have small, neutral side chains.</text>
        <dbReference type="EC" id="3.4.23.36"/>
    </reaction>
</comment>
<dbReference type="PANTHER" id="PTHR33695">
    <property type="entry name" value="LIPOPROTEIN SIGNAL PEPTIDASE"/>
    <property type="match status" value="1"/>
</dbReference>
<proteinExistence type="inferred from homology"/>
<organism evidence="12 13">
    <name type="scientific">Alloscardovia theropitheci</name>
    <dbReference type="NCBI Taxonomy" id="2496842"/>
    <lineage>
        <taxon>Bacteria</taxon>
        <taxon>Bacillati</taxon>
        <taxon>Actinomycetota</taxon>
        <taxon>Actinomycetes</taxon>
        <taxon>Bifidobacteriales</taxon>
        <taxon>Bifidobacteriaceae</taxon>
        <taxon>Alloscardovia</taxon>
    </lineage>
</organism>
<evidence type="ECO:0000256" key="5">
    <source>
        <dbReference type="ARBA" id="ARBA00022750"/>
    </source>
</evidence>
<feature type="region of interest" description="Disordered" evidence="11">
    <location>
        <begin position="209"/>
        <end position="274"/>
    </location>
</feature>
<evidence type="ECO:0000256" key="2">
    <source>
        <dbReference type="ARBA" id="ARBA00022475"/>
    </source>
</evidence>
<feature type="transmembrane region" description="Helical" evidence="9">
    <location>
        <begin position="161"/>
        <end position="183"/>
    </location>
</feature>
<keyword evidence="2 9" id="KW-1003">Cell membrane</keyword>
<evidence type="ECO:0000256" key="4">
    <source>
        <dbReference type="ARBA" id="ARBA00022692"/>
    </source>
</evidence>
<keyword evidence="3 9" id="KW-0645">Protease</keyword>
<dbReference type="InterPro" id="IPR001872">
    <property type="entry name" value="Peptidase_A8"/>
</dbReference>
<evidence type="ECO:0000313" key="12">
    <source>
        <dbReference type="EMBL" id="TCD53997.1"/>
    </source>
</evidence>
<feature type="transmembrane region" description="Helical" evidence="9">
    <location>
        <begin position="98"/>
        <end position="118"/>
    </location>
</feature>
<comment type="pathway">
    <text evidence="9">Protein modification; lipoprotein biosynthesis (signal peptide cleavage).</text>
</comment>
<dbReference type="PANTHER" id="PTHR33695:SF1">
    <property type="entry name" value="LIPOPROTEIN SIGNAL PEPTIDASE"/>
    <property type="match status" value="1"/>
</dbReference>
<keyword evidence="5 9" id="KW-0064">Aspartyl protease</keyword>
<feature type="transmembrane region" description="Helical" evidence="9">
    <location>
        <begin position="38"/>
        <end position="55"/>
    </location>
</feature>
<feature type="active site" evidence="9">
    <location>
        <position position="170"/>
    </location>
</feature>
<keyword evidence="6 9" id="KW-0378">Hydrolase</keyword>
<dbReference type="HAMAP" id="MF_00161">
    <property type="entry name" value="LspA"/>
    <property type="match status" value="1"/>
</dbReference>
<evidence type="ECO:0000313" key="13">
    <source>
        <dbReference type="Proteomes" id="UP000291289"/>
    </source>
</evidence>